<feature type="compositionally biased region" description="Polar residues" evidence="1">
    <location>
        <begin position="154"/>
        <end position="165"/>
    </location>
</feature>
<feature type="compositionally biased region" description="Low complexity" evidence="1">
    <location>
        <begin position="166"/>
        <end position="180"/>
    </location>
</feature>
<proteinExistence type="predicted"/>
<feature type="compositionally biased region" description="Polar residues" evidence="1">
    <location>
        <begin position="497"/>
        <end position="512"/>
    </location>
</feature>
<evidence type="ECO:0000313" key="2">
    <source>
        <dbReference type="EMBL" id="TFK30698.1"/>
    </source>
</evidence>
<dbReference type="Proteomes" id="UP000307440">
    <property type="component" value="Unassembled WGS sequence"/>
</dbReference>
<name>A0A5C3LD44_COPMA</name>
<feature type="compositionally biased region" description="Low complexity" evidence="1">
    <location>
        <begin position="143"/>
        <end position="153"/>
    </location>
</feature>
<feature type="region of interest" description="Disordered" evidence="1">
    <location>
        <begin position="61"/>
        <end position="199"/>
    </location>
</feature>
<dbReference type="EMBL" id="ML210146">
    <property type="protein sequence ID" value="TFK30698.1"/>
    <property type="molecule type" value="Genomic_DNA"/>
</dbReference>
<organism evidence="2 3">
    <name type="scientific">Coprinopsis marcescibilis</name>
    <name type="common">Agaric fungus</name>
    <name type="synonym">Psathyrella marcescibilis</name>
    <dbReference type="NCBI Taxonomy" id="230819"/>
    <lineage>
        <taxon>Eukaryota</taxon>
        <taxon>Fungi</taxon>
        <taxon>Dikarya</taxon>
        <taxon>Basidiomycota</taxon>
        <taxon>Agaricomycotina</taxon>
        <taxon>Agaricomycetes</taxon>
        <taxon>Agaricomycetidae</taxon>
        <taxon>Agaricales</taxon>
        <taxon>Agaricineae</taxon>
        <taxon>Psathyrellaceae</taxon>
        <taxon>Coprinopsis</taxon>
    </lineage>
</organism>
<gene>
    <name evidence="2" type="ORF">FA15DRAFT_662723</name>
</gene>
<accession>A0A5C3LD44</accession>
<feature type="region of interest" description="Disordered" evidence="1">
    <location>
        <begin position="229"/>
        <end position="316"/>
    </location>
</feature>
<reference evidence="2 3" key="1">
    <citation type="journal article" date="2019" name="Nat. Ecol. Evol.">
        <title>Megaphylogeny resolves global patterns of mushroom evolution.</title>
        <authorList>
            <person name="Varga T."/>
            <person name="Krizsan K."/>
            <person name="Foldi C."/>
            <person name="Dima B."/>
            <person name="Sanchez-Garcia M."/>
            <person name="Sanchez-Ramirez S."/>
            <person name="Szollosi G.J."/>
            <person name="Szarkandi J.G."/>
            <person name="Papp V."/>
            <person name="Albert L."/>
            <person name="Andreopoulos W."/>
            <person name="Angelini C."/>
            <person name="Antonin V."/>
            <person name="Barry K.W."/>
            <person name="Bougher N.L."/>
            <person name="Buchanan P."/>
            <person name="Buyck B."/>
            <person name="Bense V."/>
            <person name="Catcheside P."/>
            <person name="Chovatia M."/>
            <person name="Cooper J."/>
            <person name="Damon W."/>
            <person name="Desjardin D."/>
            <person name="Finy P."/>
            <person name="Geml J."/>
            <person name="Haridas S."/>
            <person name="Hughes K."/>
            <person name="Justo A."/>
            <person name="Karasinski D."/>
            <person name="Kautmanova I."/>
            <person name="Kiss B."/>
            <person name="Kocsube S."/>
            <person name="Kotiranta H."/>
            <person name="LaButti K.M."/>
            <person name="Lechner B.E."/>
            <person name="Liimatainen K."/>
            <person name="Lipzen A."/>
            <person name="Lukacs Z."/>
            <person name="Mihaltcheva S."/>
            <person name="Morgado L.N."/>
            <person name="Niskanen T."/>
            <person name="Noordeloos M.E."/>
            <person name="Ohm R.A."/>
            <person name="Ortiz-Santana B."/>
            <person name="Ovrebo C."/>
            <person name="Racz N."/>
            <person name="Riley R."/>
            <person name="Savchenko A."/>
            <person name="Shiryaev A."/>
            <person name="Soop K."/>
            <person name="Spirin V."/>
            <person name="Szebenyi C."/>
            <person name="Tomsovsky M."/>
            <person name="Tulloss R.E."/>
            <person name="Uehling J."/>
            <person name="Grigoriev I.V."/>
            <person name="Vagvolgyi C."/>
            <person name="Papp T."/>
            <person name="Martin F.M."/>
            <person name="Miettinen O."/>
            <person name="Hibbett D.S."/>
            <person name="Nagy L.G."/>
        </authorList>
    </citation>
    <scope>NUCLEOTIDE SEQUENCE [LARGE SCALE GENOMIC DNA]</scope>
    <source>
        <strain evidence="2 3">CBS 121175</strain>
    </source>
</reference>
<protein>
    <submittedName>
        <fullName evidence="2">Uncharacterized protein</fullName>
    </submittedName>
</protein>
<feature type="compositionally biased region" description="Low complexity" evidence="1">
    <location>
        <begin position="256"/>
        <end position="279"/>
    </location>
</feature>
<dbReference type="AlphaFoldDB" id="A0A5C3LD44"/>
<dbReference type="STRING" id="230819.A0A5C3LD44"/>
<feature type="region of interest" description="Disordered" evidence="1">
    <location>
        <begin position="391"/>
        <end position="416"/>
    </location>
</feature>
<dbReference type="OrthoDB" id="3001436at2759"/>
<feature type="compositionally biased region" description="Low complexity" evidence="1">
    <location>
        <begin position="447"/>
        <end position="465"/>
    </location>
</feature>
<evidence type="ECO:0000256" key="1">
    <source>
        <dbReference type="SAM" id="MobiDB-lite"/>
    </source>
</evidence>
<sequence length="581" mass="63031">MSTSSHMSLLDELSIDELRWLEASEILDFPTSPVDTFQFNDRVVSRFSHYLEDRHWAKDSYRGSSVRTSRSSDRHQVPSTPDSLHEPCPSPAQTHISKDPFTSILPTPPTTPTRSHANRVGLHESPSEWLYRRPKNPVTPRGSPCSPSALSSSITLHQIPSSKSLARTQSSSSNTASTATVRLDEDDRKSAKSKTGEGPFWATVFRPRSRSVRSIPLLKTIPSQLEVTLHPPTFPSDAEGSNSSSSLVRPIRISKKPPSISSTLSSASSHSSSRPETPITPSEPSLSRGFHHRRYASNPTYSSSRVPPLSSSCPSKSILTRTSSISTNKDSISTANKSVKFVEVPTVHYASAGYWDLETVDRMDVDEGSAIDGMGMDIDAMDACYKPRRKPTIQRRGARPYPSRGAISRADLTATPELDDTLPETELQHARASSNTGFKRFMNLNRRSSVSTQRSASASPAPASPVTNGLAPQRGLHRPSISGPYALGSHPLPLTPASPTHSTTSLRSNMSKSKGRFFPSSPASASISPLCGTGTNSFDSYCNPRNGATRSVRSLNSVKSASSVPGFKSWLSRLGTSRSES</sequence>
<evidence type="ECO:0000313" key="3">
    <source>
        <dbReference type="Proteomes" id="UP000307440"/>
    </source>
</evidence>
<feature type="region of interest" description="Disordered" evidence="1">
    <location>
        <begin position="447"/>
        <end position="526"/>
    </location>
</feature>
<feature type="compositionally biased region" description="Low complexity" evidence="1">
    <location>
        <begin position="302"/>
        <end position="315"/>
    </location>
</feature>
<keyword evidence="3" id="KW-1185">Reference proteome</keyword>